<evidence type="ECO:0000256" key="1">
    <source>
        <dbReference type="SAM" id="Phobius"/>
    </source>
</evidence>
<organism evidence="2">
    <name type="scientific">uncultured Caudovirales phage</name>
    <dbReference type="NCBI Taxonomy" id="2100421"/>
    <lineage>
        <taxon>Viruses</taxon>
        <taxon>Duplodnaviria</taxon>
        <taxon>Heunggongvirae</taxon>
        <taxon>Uroviricota</taxon>
        <taxon>Caudoviricetes</taxon>
        <taxon>Peduoviridae</taxon>
        <taxon>Maltschvirus</taxon>
        <taxon>Maltschvirus maltsch</taxon>
    </lineage>
</organism>
<proteinExistence type="predicted"/>
<feature type="transmembrane region" description="Helical" evidence="1">
    <location>
        <begin position="28"/>
        <end position="47"/>
    </location>
</feature>
<dbReference type="EMBL" id="LR796498">
    <property type="protein sequence ID" value="CAB4148502.1"/>
    <property type="molecule type" value="Genomic_DNA"/>
</dbReference>
<keyword evidence="1" id="KW-0472">Membrane</keyword>
<name>A0A6J5MQ03_9CAUD</name>
<gene>
    <name evidence="2" type="ORF">UFOVP526_7</name>
</gene>
<keyword evidence="1" id="KW-1133">Transmembrane helix</keyword>
<keyword evidence="1" id="KW-0812">Transmembrane</keyword>
<sequence>MKFIVDNVWVWAGTGLVLITLSGQTRRYGVMLTVATVAIHVIATLSTKDKTE</sequence>
<reference evidence="2" key="1">
    <citation type="submission" date="2020-04" db="EMBL/GenBank/DDBJ databases">
        <authorList>
            <person name="Chiriac C."/>
            <person name="Salcher M."/>
            <person name="Ghai R."/>
            <person name="Kavagutti S V."/>
        </authorList>
    </citation>
    <scope>NUCLEOTIDE SEQUENCE</scope>
</reference>
<protein>
    <submittedName>
        <fullName evidence="2">Uncharacterized protein</fullName>
    </submittedName>
</protein>
<accession>A0A6J5MQ03</accession>
<evidence type="ECO:0000313" key="2">
    <source>
        <dbReference type="EMBL" id="CAB4148502.1"/>
    </source>
</evidence>